<dbReference type="AlphaFoldDB" id="A0A9X1CC79"/>
<comment type="caution">
    <text evidence="3">The sequence shown here is derived from an EMBL/GenBank/DDBJ whole genome shotgun (WGS) entry which is preliminary data.</text>
</comment>
<dbReference type="OrthoDB" id="1000417at2"/>
<proteinExistence type="predicted"/>
<dbReference type="InterPro" id="IPR054168">
    <property type="entry name" value="PG_1098_Fer"/>
</dbReference>
<sequence>MLNTLILNTEIQKFITDNLNSNTTAILLKGTAFKGVETRAIVEQIEAKKKCETKLKTWYNTPNIYYPNKLNIEQTSSEQTAHYKASLISGETLIDITGGFGVDCYAFSKHFKQVTHCEINSDLSEIVTHNYKQLQIDNIETINEDGISYLKQTPQVFDWIYVDPSRRHDSKGKVFFLNDCLPNVPEHLELLFKHANNILVKTSPLLDIAIGIDELKYVSALHVIALNNDVKELLWVLNKNATDSFTIHTANITKSKIETFNFPMAAEGALYTVYSEPLTYVYEPNSAILKAGAFNSIANQLELFKLQKHSHLYTSDNYIAFPGRVFKIEKVIPFNKKAIQKERIDKANITTRNFSESVSQLRKKLKIKDGGDIYLFFTTDLNAHKIVLICAKL</sequence>
<accession>A0A9X1CC79</accession>
<evidence type="ECO:0008006" key="7">
    <source>
        <dbReference type="Google" id="ProtNLM"/>
    </source>
</evidence>
<dbReference type="Gene3D" id="1.10.10.1110">
    <property type="entry name" value="Methyltransferase PG1098, N-terminal domain"/>
    <property type="match status" value="1"/>
</dbReference>
<evidence type="ECO:0000313" key="3">
    <source>
        <dbReference type="EMBL" id="MBP1839975.1"/>
    </source>
</evidence>
<keyword evidence="6" id="KW-1185">Reference proteome</keyword>
<dbReference type="CDD" id="cd02440">
    <property type="entry name" value="AdoMet_MTases"/>
    <property type="match status" value="1"/>
</dbReference>
<dbReference type="Pfam" id="PF03602">
    <property type="entry name" value="Cons_hypoth95"/>
    <property type="match status" value="1"/>
</dbReference>
<name>A0A9X1CC79_9FLAO</name>
<gene>
    <name evidence="3" type="ORF">J2Z56_001899</name>
    <name evidence="4" type="ORF">J2Z57_002022</name>
</gene>
<evidence type="ECO:0000313" key="6">
    <source>
        <dbReference type="Proteomes" id="UP001231587"/>
    </source>
</evidence>
<dbReference type="Proteomes" id="UP001138672">
    <property type="component" value="Unassembled WGS sequence"/>
</dbReference>
<dbReference type="EMBL" id="JAGGJQ010000004">
    <property type="protein sequence ID" value="MBP1839975.1"/>
    <property type="molecule type" value="Genomic_DNA"/>
</dbReference>
<dbReference type="RefSeq" id="WP_057778694.1">
    <property type="nucleotide sequence ID" value="NZ_JAGGJQ010000004.1"/>
</dbReference>
<organism evidence="3 5">
    <name type="scientific">Formosa algae</name>
    <dbReference type="NCBI Taxonomy" id="225843"/>
    <lineage>
        <taxon>Bacteria</taxon>
        <taxon>Pseudomonadati</taxon>
        <taxon>Bacteroidota</taxon>
        <taxon>Flavobacteriia</taxon>
        <taxon>Flavobacteriales</taxon>
        <taxon>Flavobacteriaceae</taxon>
        <taxon>Formosa</taxon>
    </lineage>
</organism>
<dbReference type="Proteomes" id="UP001231587">
    <property type="component" value="Unassembled WGS sequence"/>
</dbReference>
<dbReference type="SUPFAM" id="SSF53335">
    <property type="entry name" value="S-adenosyl-L-methionine-dependent methyltransferases"/>
    <property type="match status" value="1"/>
</dbReference>
<feature type="domain" description="THUMP-like" evidence="1">
    <location>
        <begin position="323"/>
        <end position="392"/>
    </location>
</feature>
<dbReference type="EMBL" id="JAUSUU010000005">
    <property type="protein sequence ID" value="MDQ0335574.1"/>
    <property type="molecule type" value="Genomic_DNA"/>
</dbReference>
<protein>
    <recommendedName>
        <fullName evidence="7">SAM-dependent methyltransferase</fullName>
    </recommendedName>
</protein>
<evidence type="ECO:0000313" key="4">
    <source>
        <dbReference type="EMBL" id="MDQ0335574.1"/>
    </source>
</evidence>
<dbReference type="InterPro" id="IPR041497">
    <property type="entry name" value="Thump-like"/>
</dbReference>
<evidence type="ECO:0000259" key="2">
    <source>
        <dbReference type="Pfam" id="PF22013"/>
    </source>
</evidence>
<evidence type="ECO:0000259" key="1">
    <source>
        <dbReference type="Pfam" id="PF18096"/>
    </source>
</evidence>
<dbReference type="Pfam" id="PF18096">
    <property type="entry name" value="Thump_like"/>
    <property type="match status" value="1"/>
</dbReference>
<dbReference type="Pfam" id="PF22013">
    <property type="entry name" value="PG_1098_Fer"/>
    <property type="match status" value="1"/>
</dbReference>
<reference evidence="3" key="1">
    <citation type="submission" date="2021-03" db="EMBL/GenBank/DDBJ databases">
        <title>Genomic Encyclopedia of Type Strains, Phase IV (KMG-IV): sequencing the most valuable type-strain genomes for metagenomic binning, comparative biology and taxonomic classification.</title>
        <authorList>
            <person name="Goeker M."/>
        </authorList>
    </citation>
    <scope>NUCLEOTIDE SEQUENCE</scope>
    <source>
        <strain evidence="3">DSM 15523</strain>
        <strain evidence="4 6">DSM 16476</strain>
    </source>
</reference>
<evidence type="ECO:0000313" key="5">
    <source>
        <dbReference type="Proteomes" id="UP001138672"/>
    </source>
</evidence>
<dbReference type="Gene3D" id="3.40.50.150">
    <property type="entry name" value="Vaccinia Virus protein VP39"/>
    <property type="match status" value="1"/>
</dbReference>
<feature type="domain" description="PG-1098 ferredoxin-like" evidence="2">
    <location>
        <begin position="280"/>
        <end position="322"/>
    </location>
</feature>
<dbReference type="InterPro" id="IPR029063">
    <property type="entry name" value="SAM-dependent_MTases_sf"/>
</dbReference>